<keyword evidence="3" id="KW-1185">Reference proteome</keyword>
<evidence type="ECO:0000313" key="2">
    <source>
        <dbReference type="EMBL" id="CEL58416.1"/>
    </source>
</evidence>
<dbReference type="AlphaFoldDB" id="A0A0B7FK88"/>
<dbReference type="EMBL" id="LN679129">
    <property type="protein sequence ID" value="CEL58416.1"/>
    <property type="molecule type" value="Genomic_DNA"/>
</dbReference>
<protein>
    <submittedName>
        <fullName evidence="2">Uncharacterized protein</fullName>
    </submittedName>
</protein>
<dbReference type="Proteomes" id="UP000059188">
    <property type="component" value="Unassembled WGS sequence"/>
</dbReference>
<gene>
    <name evidence="2" type="ORF">RSOLAG1IB_08523</name>
</gene>
<evidence type="ECO:0000256" key="1">
    <source>
        <dbReference type="SAM" id="MobiDB-lite"/>
    </source>
</evidence>
<name>A0A0B7FK88_THACB</name>
<reference evidence="2 3" key="1">
    <citation type="submission" date="2014-11" db="EMBL/GenBank/DDBJ databases">
        <authorList>
            <person name="Wibberg Daniel"/>
        </authorList>
    </citation>
    <scope>NUCLEOTIDE SEQUENCE [LARGE SCALE GENOMIC DNA]</scope>
    <source>
        <strain evidence="2">Rhizoctonia solani AG1-IB 7/3/14</strain>
    </source>
</reference>
<sequence length="76" mass="8514">MSFTIDVHALIDLKAYLRQIKSGFLKKARVRNGAPQAVSNDRCAGLVDSSTAPPQTRKPRPRSRPFIYTLNQITTE</sequence>
<feature type="region of interest" description="Disordered" evidence="1">
    <location>
        <begin position="41"/>
        <end position="68"/>
    </location>
</feature>
<proteinExistence type="predicted"/>
<evidence type="ECO:0000313" key="3">
    <source>
        <dbReference type="Proteomes" id="UP000059188"/>
    </source>
</evidence>
<accession>A0A0B7FK88</accession>
<organism evidence="2 3">
    <name type="scientific">Thanatephorus cucumeris (strain AG1-IB / isolate 7/3/14)</name>
    <name type="common">Lettuce bottom rot fungus</name>
    <name type="synonym">Rhizoctonia solani</name>
    <dbReference type="NCBI Taxonomy" id="1108050"/>
    <lineage>
        <taxon>Eukaryota</taxon>
        <taxon>Fungi</taxon>
        <taxon>Dikarya</taxon>
        <taxon>Basidiomycota</taxon>
        <taxon>Agaricomycotina</taxon>
        <taxon>Agaricomycetes</taxon>
        <taxon>Cantharellales</taxon>
        <taxon>Ceratobasidiaceae</taxon>
        <taxon>Rhizoctonia</taxon>
        <taxon>Rhizoctonia solani AG-1</taxon>
    </lineage>
</organism>